<proteinExistence type="predicted"/>
<dbReference type="InterPro" id="IPR011055">
    <property type="entry name" value="Dup_hybrid_motif"/>
</dbReference>
<name>A0A2M8FES7_9BACT</name>
<evidence type="ECO:0000256" key="1">
    <source>
        <dbReference type="ARBA" id="ARBA00022729"/>
    </source>
</evidence>
<dbReference type="PANTHER" id="PTHR21666:SF289">
    <property type="entry name" value="L-ALA--D-GLU ENDOPEPTIDASE"/>
    <property type="match status" value="1"/>
</dbReference>
<dbReference type="InterPro" id="IPR050570">
    <property type="entry name" value="Cell_wall_metabolism_enzyme"/>
</dbReference>
<dbReference type="InterPro" id="IPR016047">
    <property type="entry name" value="M23ase_b-sheet_dom"/>
</dbReference>
<dbReference type="GO" id="GO:0004222">
    <property type="term" value="F:metalloendopeptidase activity"/>
    <property type="evidence" value="ECO:0007669"/>
    <property type="project" value="TreeGrafter"/>
</dbReference>
<dbReference type="CDD" id="cd12797">
    <property type="entry name" value="M23_peptidase"/>
    <property type="match status" value="1"/>
</dbReference>
<dbReference type="PANTHER" id="PTHR21666">
    <property type="entry name" value="PEPTIDASE-RELATED"/>
    <property type="match status" value="1"/>
</dbReference>
<protein>
    <recommendedName>
        <fullName evidence="3">M23ase beta-sheet core domain-containing protein</fullName>
    </recommendedName>
</protein>
<organism evidence="4 5">
    <name type="scientific">Candidatus Kaiserbacteria bacterium CG_4_9_14_0_2_um_filter_41_32</name>
    <dbReference type="NCBI Taxonomy" id="1974601"/>
    <lineage>
        <taxon>Bacteria</taxon>
        <taxon>Candidatus Kaiseribacteriota</taxon>
    </lineage>
</organism>
<accession>A0A2M8FES7</accession>
<dbReference type="AlphaFoldDB" id="A0A2M8FES7"/>
<comment type="caution">
    <text evidence="4">The sequence shown here is derived from an EMBL/GenBank/DDBJ whole genome shotgun (WGS) entry which is preliminary data.</text>
</comment>
<evidence type="ECO:0000259" key="3">
    <source>
        <dbReference type="Pfam" id="PF01551"/>
    </source>
</evidence>
<keyword evidence="1" id="KW-0732">Signal</keyword>
<keyword evidence="2" id="KW-0175">Coiled coil</keyword>
<evidence type="ECO:0000313" key="5">
    <source>
        <dbReference type="Proteomes" id="UP000230391"/>
    </source>
</evidence>
<dbReference type="Proteomes" id="UP000230391">
    <property type="component" value="Unassembled WGS sequence"/>
</dbReference>
<dbReference type="Gene3D" id="6.10.250.3150">
    <property type="match status" value="1"/>
</dbReference>
<dbReference type="Pfam" id="PF01551">
    <property type="entry name" value="Peptidase_M23"/>
    <property type="match status" value="1"/>
</dbReference>
<feature type="coiled-coil region" evidence="2">
    <location>
        <begin position="31"/>
        <end position="93"/>
    </location>
</feature>
<reference evidence="5" key="1">
    <citation type="submission" date="2017-09" db="EMBL/GenBank/DDBJ databases">
        <title>Depth-based differentiation of microbial function through sediment-hosted aquifers and enrichment of novel symbionts in the deep terrestrial subsurface.</title>
        <authorList>
            <person name="Probst A.J."/>
            <person name="Ladd B."/>
            <person name="Jarett J.K."/>
            <person name="Geller-Mcgrath D.E."/>
            <person name="Sieber C.M.K."/>
            <person name="Emerson J.B."/>
            <person name="Anantharaman K."/>
            <person name="Thomas B.C."/>
            <person name="Malmstrom R."/>
            <person name="Stieglmeier M."/>
            <person name="Klingl A."/>
            <person name="Woyke T."/>
            <person name="Ryan C.M."/>
            <person name="Banfield J.F."/>
        </authorList>
    </citation>
    <scope>NUCLEOTIDE SEQUENCE [LARGE SCALE GENOMIC DNA]</scope>
</reference>
<dbReference type="Gene3D" id="2.70.70.10">
    <property type="entry name" value="Glucose Permease (Domain IIA)"/>
    <property type="match status" value="1"/>
</dbReference>
<dbReference type="SUPFAM" id="SSF51261">
    <property type="entry name" value="Duplicated hybrid motif"/>
    <property type="match status" value="1"/>
</dbReference>
<gene>
    <name evidence="4" type="ORF">CO026_02215</name>
</gene>
<feature type="coiled-coil region" evidence="2">
    <location>
        <begin position="231"/>
        <end position="258"/>
    </location>
</feature>
<evidence type="ECO:0000313" key="4">
    <source>
        <dbReference type="EMBL" id="PJC56092.1"/>
    </source>
</evidence>
<sequence>MVKYQVMSLKLITAFCFGALFIPVLWWGSNFALAQNQVEQLQTEIKQRNDRLLEIQKEIAKYEIALTQVGSEKKTLQNAINKLELERKKIQADISYTNQSISSTDLQLSKLTLEISKTENDIITNKEAISEIVRELNQSGDISLLETLLTYKRLSEFWSSLESLNSVRDSMSTKVRDLITLQAELEDKQITTNKQRGQLVELKNQYSDQNKVLTNNKAEQASLLAVTKDKESNYQRILREQKDAKDALEREVRDFEAKLQFILDPNTIPSSGTAVFAWPLSNIIITQLFGGTEFAKRNASVYGGRAYHPGIDIGTPSGSKIFAPLAGTVRATGNTDAVPGCYSWGKWTLLDHFNGLSTLYAHQSVISVVPGQHVETGEVIGYSGNTGYSTGPHLHFTVYAKSGVTIRRFNEIKAVTGCGSATTPVAATDAYLDPMLYLPSSGFSTRL</sequence>
<feature type="domain" description="M23ase beta-sheet core" evidence="3">
    <location>
        <begin position="307"/>
        <end position="401"/>
    </location>
</feature>
<dbReference type="EMBL" id="PFRD01000081">
    <property type="protein sequence ID" value="PJC56092.1"/>
    <property type="molecule type" value="Genomic_DNA"/>
</dbReference>
<evidence type="ECO:0000256" key="2">
    <source>
        <dbReference type="SAM" id="Coils"/>
    </source>
</evidence>